<sequence>MTDEKRPQKGTPEYEKWRKERAKKHAEELLSGSEDVHQTGLLSGVKDAM</sequence>
<reference evidence="2 3" key="1">
    <citation type="submission" date="2024-08" db="EMBL/GenBank/DDBJ databases">
        <authorList>
            <person name="Ishaq N."/>
        </authorList>
    </citation>
    <scope>NUCLEOTIDE SEQUENCE [LARGE SCALE GENOMIC DNA]</scope>
    <source>
        <strain evidence="2 3">DSM 18651</strain>
    </source>
</reference>
<dbReference type="EMBL" id="JBGMEK010000014">
    <property type="protein sequence ID" value="MFA0811018.1"/>
    <property type="molecule type" value="Genomic_DNA"/>
</dbReference>
<name>A0ABV4NZB4_9GAMM</name>
<feature type="compositionally biased region" description="Basic and acidic residues" evidence="1">
    <location>
        <begin position="1"/>
        <end position="18"/>
    </location>
</feature>
<evidence type="ECO:0000313" key="3">
    <source>
        <dbReference type="Proteomes" id="UP001569428"/>
    </source>
</evidence>
<accession>A0ABV4NZB4</accession>
<dbReference type="RefSeq" id="WP_371838586.1">
    <property type="nucleotide sequence ID" value="NZ_JBGMEK010000014.1"/>
</dbReference>
<comment type="caution">
    <text evidence="2">The sequence shown here is derived from an EMBL/GenBank/DDBJ whole genome shotgun (WGS) entry which is preliminary data.</text>
</comment>
<gene>
    <name evidence="2" type="ORF">ACCI49_08805</name>
</gene>
<proteinExistence type="predicted"/>
<protein>
    <recommendedName>
        <fullName evidence="4">Transposase</fullName>
    </recommendedName>
</protein>
<keyword evidence="3" id="KW-1185">Reference proteome</keyword>
<evidence type="ECO:0000256" key="1">
    <source>
        <dbReference type="SAM" id="MobiDB-lite"/>
    </source>
</evidence>
<evidence type="ECO:0000313" key="2">
    <source>
        <dbReference type="EMBL" id="MFA0811018.1"/>
    </source>
</evidence>
<organism evidence="2 3">
    <name type="scientific">Microbulbifer epialgicus</name>
    <dbReference type="NCBI Taxonomy" id="393907"/>
    <lineage>
        <taxon>Bacteria</taxon>
        <taxon>Pseudomonadati</taxon>
        <taxon>Pseudomonadota</taxon>
        <taxon>Gammaproteobacteria</taxon>
        <taxon>Cellvibrionales</taxon>
        <taxon>Microbulbiferaceae</taxon>
        <taxon>Microbulbifer</taxon>
    </lineage>
</organism>
<evidence type="ECO:0008006" key="4">
    <source>
        <dbReference type="Google" id="ProtNLM"/>
    </source>
</evidence>
<feature type="region of interest" description="Disordered" evidence="1">
    <location>
        <begin position="1"/>
        <end position="49"/>
    </location>
</feature>
<dbReference type="Proteomes" id="UP001569428">
    <property type="component" value="Unassembled WGS sequence"/>
</dbReference>